<dbReference type="InterPro" id="IPR007485">
    <property type="entry name" value="LPS_assembly_LptE"/>
</dbReference>
<sequence length="175" mass="19684">MVTFKNTGVLVLILICSVITGCGYTQEVTLPNNIKTVAITTFEDKIPPSERYAYYPGLEIELTNNIIDQFIFDGNLKVVDEKDADAVLKGDVVAYKQEGLRYDNLESIEEYRLYMIVNFELVDRRTGAAILKENGFSGRSEFFVNPNSNASRKKGANSAVVDTARNIVDRIVEEW</sequence>
<dbReference type="AlphaFoldDB" id="A0A1G1KVH9"/>
<evidence type="ECO:0000313" key="1">
    <source>
        <dbReference type="EMBL" id="OGW96885.1"/>
    </source>
</evidence>
<reference evidence="1 2" key="1">
    <citation type="journal article" date="2016" name="Nat. Commun.">
        <title>Thousands of microbial genomes shed light on interconnected biogeochemical processes in an aquifer system.</title>
        <authorList>
            <person name="Anantharaman K."/>
            <person name="Brown C.T."/>
            <person name="Hug L.A."/>
            <person name="Sharon I."/>
            <person name="Castelle C.J."/>
            <person name="Probst A.J."/>
            <person name="Thomas B.C."/>
            <person name="Singh A."/>
            <person name="Wilkins M.J."/>
            <person name="Karaoz U."/>
            <person name="Brodie E.L."/>
            <person name="Williams K.H."/>
            <person name="Hubbard S.S."/>
            <person name="Banfield J.F."/>
        </authorList>
    </citation>
    <scope>NUCLEOTIDE SEQUENCE [LARGE SCALE GENOMIC DNA]</scope>
</reference>
<evidence type="ECO:0000313" key="2">
    <source>
        <dbReference type="Proteomes" id="UP000178187"/>
    </source>
</evidence>
<dbReference type="Proteomes" id="UP000178187">
    <property type="component" value="Unassembled WGS sequence"/>
</dbReference>
<name>A0A1G1KVH9_9BACT</name>
<proteinExistence type="predicted"/>
<accession>A0A1G1KVH9</accession>
<dbReference type="GO" id="GO:0019867">
    <property type="term" value="C:outer membrane"/>
    <property type="evidence" value="ECO:0007669"/>
    <property type="project" value="InterPro"/>
</dbReference>
<dbReference type="Gene3D" id="3.30.160.150">
    <property type="entry name" value="Lipoprotein like domain"/>
    <property type="match status" value="1"/>
</dbReference>
<protein>
    <submittedName>
        <fullName evidence="1">Uncharacterized protein</fullName>
    </submittedName>
</protein>
<organism evidence="1 2">
    <name type="scientific">Candidatus Danuiimicrobium aquiferis</name>
    <dbReference type="NCBI Taxonomy" id="1801832"/>
    <lineage>
        <taxon>Bacteria</taxon>
        <taxon>Pseudomonadati</taxon>
        <taxon>Candidatus Omnitrophota</taxon>
        <taxon>Candidatus Danuiimicrobium</taxon>
    </lineage>
</organism>
<dbReference type="Pfam" id="PF04390">
    <property type="entry name" value="LptE"/>
    <property type="match status" value="1"/>
</dbReference>
<dbReference type="GO" id="GO:0043165">
    <property type="term" value="P:Gram-negative-bacterium-type cell outer membrane assembly"/>
    <property type="evidence" value="ECO:0007669"/>
    <property type="project" value="InterPro"/>
</dbReference>
<dbReference type="PROSITE" id="PS51257">
    <property type="entry name" value="PROKAR_LIPOPROTEIN"/>
    <property type="match status" value="1"/>
</dbReference>
<dbReference type="EMBL" id="MHFR01000046">
    <property type="protein sequence ID" value="OGW96885.1"/>
    <property type="molecule type" value="Genomic_DNA"/>
</dbReference>
<comment type="caution">
    <text evidence="1">The sequence shown here is derived from an EMBL/GenBank/DDBJ whole genome shotgun (WGS) entry which is preliminary data.</text>
</comment>
<gene>
    <name evidence="1" type="ORF">A3G33_06250</name>
</gene>